<dbReference type="RefSeq" id="WP_138788022.1">
    <property type="nucleotide sequence ID" value="NZ_JBHTGQ010000023.1"/>
</dbReference>
<evidence type="ECO:0000256" key="3">
    <source>
        <dbReference type="SAM" id="SignalP"/>
    </source>
</evidence>
<feature type="transmembrane region" description="Helical" evidence="2">
    <location>
        <begin position="250"/>
        <end position="273"/>
    </location>
</feature>
<keyword evidence="2" id="KW-1133">Transmembrane helix</keyword>
<keyword evidence="2" id="KW-0472">Membrane</keyword>
<feature type="chain" id="PRO_5046400415" evidence="3">
    <location>
        <begin position="24"/>
        <end position="399"/>
    </location>
</feature>
<feature type="signal peptide" evidence="3">
    <location>
        <begin position="1"/>
        <end position="23"/>
    </location>
</feature>
<keyword evidence="2" id="KW-0812">Transmembrane</keyword>
<reference evidence="5" key="1">
    <citation type="journal article" date="2019" name="Int. J. Syst. Evol. Microbiol.">
        <title>The Global Catalogue of Microorganisms (GCM) 10K type strain sequencing project: providing services to taxonomists for standard genome sequencing and annotation.</title>
        <authorList>
            <consortium name="The Broad Institute Genomics Platform"/>
            <consortium name="The Broad Institute Genome Sequencing Center for Infectious Disease"/>
            <person name="Wu L."/>
            <person name="Ma J."/>
        </authorList>
    </citation>
    <scope>NUCLEOTIDE SEQUENCE [LARGE SCALE GENOMIC DNA]</scope>
    <source>
        <strain evidence="5">JCM 18657</strain>
    </source>
</reference>
<feature type="transmembrane region" description="Helical" evidence="2">
    <location>
        <begin position="172"/>
        <end position="197"/>
    </location>
</feature>
<feature type="transmembrane region" description="Helical" evidence="2">
    <location>
        <begin position="108"/>
        <end position="127"/>
    </location>
</feature>
<evidence type="ECO:0000313" key="5">
    <source>
        <dbReference type="Proteomes" id="UP001596528"/>
    </source>
</evidence>
<keyword evidence="5" id="KW-1185">Reference proteome</keyword>
<feature type="region of interest" description="Disordered" evidence="1">
    <location>
        <begin position="23"/>
        <end position="44"/>
    </location>
</feature>
<gene>
    <name evidence="4" type="primary">spoIIIAE</name>
    <name evidence="4" type="ORF">ACFQWB_10535</name>
</gene>
<dbReference type="InterPro" id="IPR014194">
    <property type="entry name" value="Spore_III_AE"/>
</dbReference>
<dbReference type="NCBIfam" id="TIGR02829">
    <property type="entry name" value="spore_III_AE"/>
    <property type="match status" value="1"/>
</dbReference>
<keyword evidence="3" id="KW-0732">Signal</keyword>
<feature type="compositionally biased region" description="Basic and acidic residues" evidence="1">
    <location>
        <begin position="35"/>
        <end position="44"/>
    </location>
</feature>
<accession>A0ABW2V552</accession>
<evidence type="ECO:0000313" key="4">
    <source>
        <dbReference type="EMBL" id="MFC7750363.1"/>
    </source>
</evidence>
<protein>
    <submittedName>
        <fullName evidence="4">Stage III sporulation protein AE</fullName>
    </submittedName>
</protein>
<organism evidence="4 5">
    <name type="scientific">Paenibacillus thermoaerophilus</name>
    <dbReference type="NCBI Taxonomy" id="1215385"/>
    <lineage>
        <taxon>Bacteria</taxon>
        <taxon>Bacillati</taxon>
        <taxon>Bacillota</taxon>
        <taxon>Bacilli</taxon>
        <taxon>Bacillales</taxon>
        <taxon>Paenibacillaceae</taxon>
        <taxon>Paenibacillus</taxon>
    </lineage>
</organism>
<dbReference type="Pfam" id="PF09546">
    <property type="entry name" value="Spore_III_AE"/>
    <property type="match status" value="1"/>
</dbReference>
<dbReference type="Proteomes" id="UP001596528">
    <property type="component" value="Unassembled WGS sequence"/>
</dbReference>
<feature type="transmembrane region" description="Helical" evidence="2">
    <location>
        <begin position="203"/>
        <end position="229"/>
    </location>
</feature>
<dbReference type="EMBL" id="JBHTGQ010000023">
    <property type="protein sequence ID" value="MFC7750363.1"/>
    <property type="molecule type" value="Genomic_DNA"/>
</dbReference>
<feature type="transmembrane region" description="Helical" evidence="2">
    <location>
        <begin position="371"/>
        <end position="396"/>
    </location>
</feature>
<evidence type="ECO:0000256" key="1">
    <source>
        <dbReference type="SAM" id="MobiDB-lite"/>
    </source>
</evidence>
<name>A0ABW2V552_9BACL</name>
<feature type="transmembrane region" description="Helical" evidence="2">
    <location>
        <begin position="139"/>
        <end position="160"/>
    </location>
</feature>
<proteinExistence type="predicted"/>
<evidence type="ECO:0000256" key="2">
    <source>
        <dbReference type="SAM" id="Phobius"/>
    </source>
</evidence>
<sequence length="399" mass="42403">MRWIAAVGLAIALFAGFPWSASAASPETSQAPPERQVRELTERQSGELDLTPMENYWRGLTTEYGSYLPQGGQIGFKDMLLGENGQWSIGGVLSGLLRYLFSELIGSGRLLISLVLLTVFSMVLETMQSAFEKNNVGQIAYMICYLALILVAVHSFGLAIQYAKGAISGMTHFMVAMVPMLLALLASMGNIASAAILHPMVVFMVHVTGALIYAFVFPLLFFSALLHIVSAMSDKFKVTALANLLRNGSMLVLGTFVTVFLGVVSVKGATGAITDGMTIRTAKYVTSNFVPVVGRMFSDATDTVLGASLLVKNAVGLAGVVILLLLCAFPAVKILAIALIYHLAAAVLQPLGDSPIIGCLQTIGKSMNYVFAALAAVGLMFFLAITMIIAAGNLAVMVR</sequence>
<comment type="caution">
    <text evidence="4">The sequence shown here is derived from an EMBL/GenBank/DDBJ whole genome shotgun (WGS) entry which is preliminary data.</text>
</comment>